<evidence type="ECO:0000313" key="2">
    <source>
        <dbReference type="Proteomes" id="UP000661006"/>
    </source>
</evidence>
<dbReference type="AlphaFoldDB" id="A0A9Q2FNB1"/>
<proteinExistence type="predicted"/>
<dbReference type="GeneID" id="81475380"/>
<dbReference type="RefSeq" id="WP_194258035.1">
    <property type="nucleotide sequence ID" value="NZ_JABCQN010000006.1"/>
</dbReference>
<comment type="caution">
    <text evidence="1">The sequence shown here is derived from an EMBL/GenBank/DDBJ whole genome shotgun (WGS) entry which is preliminary data.</text>
</comment>
<organism evidence="1 2">
    <name type="scientific">Gluconobacter japonicus</name>
    <dbReference type="NCBI Taxonomy" id="376620"/>
    <lineage>
        <taxon>Bacteria</taxon>
        <taxon>Pseudomonadati</taxon>
        <taxon>Pseudomonadota</taxon>
        <taxon>Alphaproteobacteria</taxon>
        <taxon>Acetobacterales</taxon>
        <taxon>Acetobacteraceae</taxon>
        <taxon>Gluconobacter</taxon>
    </lineage>
</organism>
<reference evidence="1" key="1">
    <citation type="submission" date="2020-04" db="EMBL/GenBank/DDBJ databases">
        <authorList>
            <person name="Sombolestani A."/>
        </authorList>
    </citation>
    <scope>NUCLEOTIDE SEQUENCE</scope>
    <source>
        <strain evidence="1">R71697</strain>
    </source>
</reference>
<dbReference type="EMBL" id="JABCQN010000006">
    <property type="protein sequence ID" value="MBF0871521.1"/>
    <property type="molecule type" value="Genomic_DNA"/>
</dbReference>
<reference evidence="1" key="2">
    <citation type="submission" date="2020-11" db="EMBL/GenBank/DDBJ databases">
        <title>Description of novel Gluconobacter species.</title>
        <authorList>
            <person name="Cleenwerck I."/>
            <person name="Cnockaert M."/>
            <person name="Borremans W."/>
            <person name="Wieme A.D."/>
            <person name="De Vuyst L."/>
            <person name="Vandamme P."/>
        </authorList>
    </citation>
    <scope>NUCLEOTIDE SEQUENCE</scope>
    <source>
        <strain evidence="1">R71697</strain>
    </source>
</reference>
<sequence>MPLKKSYVALTWTRPVPWAGFDRLSSDINAAAKQSRTIRYQRDLIRQYVREVHGVLEKEVALLELAPDRATPESLKILENLVRECSSQATFLSVDFTAAQGWRPQPALRQGIPIERCLALAPDPLLMDGKLFDPQAHFRAWRQNEKAHAQSRPKHRQAILKALVGQEGLSWPKKADLLNAQDLRTHGGKPWTADNLRKFLAVPDKDGS</sequence>
<evidence type="ECO:0000313" key="1">
    <source>
        <dbReference type="EMBL" id="MBF0871521.1"/>
    </source>
</evidence>
<dbReference type="Proteomes" id="UP000661006">
    <property type="component" value="Unassembled WGS sequence"/>
</dbReference>
<evidence type="ECO:0008006" key="3">
    <source>
        <dbReference type="Google" id="ProtNLM"/>
    </source>
</evidence>
<protein>
    <recommendedName>
        <fullName evidence="3">Recombinase domain-containing protein</fullName>
    </recommendedName>
</protein>
<name>A0A9Q2FNB1_GLUJA</name>
<accession>A0A9Q2FNB1</accession>
<gene>
    <name evidence="1" type="ORF">HKD32_11785</name>
</gene>